<evidence type="ECO:0000256" key="1">
    <source>
        <dbReference type="SAM" id="Phobius"/>
    </source>
</evidence>
<feature type="transmembrane region" description="Helical" evidence="1">
    <location>
        <begin position="12"/>
        <end position="36"/>
    </location>
</feature>
<keyword evidence="3" id="KW-1185">Reference proteome</keyword>
<feature type="transmembrane region" description="Helical" evidence="1">
    <location>
        <begin position="104"/>
        <end position="129"/>
    </location>
</feature>
<reference evidence="2 3" key="1">
    <citation type="submission" date="2018-11" db="EMBL/GenBank/DDBJ databases">
        <title>Rhodococcus spongicola sp. nov. and Rhodococcus xishaensis sp. nov. from marine sponges.</title>
        <authorList>
            <person name="Li L."/>
            <person name="Lin H.W."/>
        </authorList>
    </citation>
    <scope>NUCLEOTIDE SEQUENCE [LARGE SCALE GENOMIC DNA]</scope>
    <source>
        <strain evidence="2 3">LHW50502</strain>
    </source>
</reference>
<proteinExistence type="predicted"/>
<dbReference type="OrthoDB" id="5244396at2"/>
<accession>A0A3S3ABZ8</accession>
<feature type="transmembrane region" description="Helical" evidence="1">
    <location>
        <begin position="141"/>
        <end position="163"/>
    </location>
</feature>
<keyword evidence="1" id="KW-0472">Membrane</keyword>
<evidence type="ECO:0000313" key="3">
    <source>
        <dbReference type="Proteomes" id="UP000284333"/>
    </source>
</evidence>
<dbReference type="Proteomes" id="UP000284333">
    <property type="component" value="Unassembled WGS sequence"/>
</dbReference>
<name>A0A3S3ABZ8_9NOCA</name>
<keyword evidence="1" id="KW-0812">Transmembrane</keyword>
<comment type="caution">
    <text evidence="2">The sequence shown here is derived from an EMBL/GenBank/DDBJ whole genome shotgun (WGS) entry which is preliminary data.</text>
</comment>
<organism evidence="2 3">
    <name type="scientific">Rhodococcus spongiicola</name>
    <dbReference type="NCBI Taxonomy" id="2487352"/>
    <lineage>
        <taxon>Bacteria</taxon>
        <taxon>Bacillati</taxon>
        <taxon>Actinomycetota</taxon>
        <taxon>Actinomycetes</taxon>
        <taxon>Mycobacteriales</taxon>
        <taxon>Nocardiaceae</taxon>
        <taxon>Rhodococcus</taxon>
    </lineage>
</organism>
<dbReference type="EMBL" id="RKLN01000001">
    <property type="protein sequence ID" value="RVW06721.1"/>
    <property type="molecule type" value="Genomic_DNA"/>
</dbReference>
<feature type="transmembrane region" description="Helical" evidence="1">
    <location>
        <begin position="238"/>
        <end position="256"/>
    </location>
</feature>
<feature type="transmembrane region" description="Helical" evidence="1">
    <location>
        <begin position="56"/>
        <end position="77"/>
    </location>
</feature>
<sequence length="262" mass="26501">MLFSEFRKFATLRFWWALGLAPLFAGVLAGLISVPVVAGVAGSAGSHELASLVDRIGLLVTLPLIVVCSALFGALHAGTEYRHDTMTTTVLIARSRDAVVAAKLLVGAAFGFLCCLVVAIVGVSTVLLIGSDGVRFDGTLAAILVVALVASTLWALIGSGLALSTRSSTATAVGIVAWLVLEPGVVATVLDGVHLEAVGRWLPGSVTVAAFHGIGRGDLGGSAGGGGDASVPTTASSLVGLAVWATLACGLGWWATRTRDLS</sequence>
<feature type="transmembrane region" description="Helical" evidence="1">
    <location>
        <begin position="170"/>
        <end position="190"/>
    </location>
</feature>
<evidence type="ECO:0000313" key="2">
    <source>
        <dbReference type="EMBL" id="RVW06721.1"/>
    </source>
</evidence>
<dbReference type="AlphaFoldDB" id="A0A3S3ABZ8"/>
<gene>
    <name evidence="2" type="ORF">EF834_01055</name>
</gene>
<keyword evidence="1" id="KW-1133">Transmembrane helix</keyword>
<dbReference type="Pfam" id="PF12730">
    <property type="entry name" value="ABC2_membrane_4"/>
    <property type="match status" value="1"/>
</dbReference>
<protein>
    <submittedName>
        <fullName evidence="2">ABC transporter permease</fullName>
    </submittedName>
</protein>